<keyword evidence="3" id="KW-0862">Zinc</keyword>
<evidence type="ECO:0000256" key="3">
    <source>
        <dbReference type="ARBA" id="ARBA00022833"/>
    </source>
</evidence>
<evidence type="ECO:0000256" key="2">
    <source>
        <dbReference type="ARBA" id="ARBA00022771"/>
    </source>
</evidence>
<dbReference type="SUPFAM" id="SSF144232">
    <property type="entry name" value="HIT/MYND zinc finger-like"/>
    <property type="match status" value="1"/>
</dbReference>
<dbReference type="GO" id="GO:0008270">
    <property type="term" value="F:zinc ion binding"/>
    <property type="evidence" value="ECO:0007669"/>
    <property type="project" value="UniProtKB-KW"/>
</dbReference>
<organism evidence="5">
    <name type="scientific">Rhodotorula toruloides</name>
    <name type="common">Yeast</name>
    <name type="synonym">Rhodosporidium toruloides</name>
    <dbReference type="NCBI Taxonomy" id="5286"/>
    <lineage>
        <taxon>Eukaryota</taxon>
        <taxon>Fungi</taxon>
        <taxon>Dikarya</taxon>
        <taxon>Basidiomycota</taxon>
        <taxon>Pucciniomycotina</taxon>
        <taxon>Microbotryomycetes</taxon>
        <taxon>Sporidiobolales</taxon>
        <taxon>Sporidiobolaceae</taxon>
        <taxon>Rhodotorula</taxon>
    </lineage>
</organism>
<dbReference type="AlphaFoldDB" id="A0A061BG29"/>
<protein>
    <submittedName>
        <fullName evidence="5">RHTO0S21e02278g1_1</fullName>
    </submittedName>
</protein>
<keyword evidence="1" id="KW-0479">Metal-binding</keyword>
<dbReference type="EMBL" id="LK052956">
    <property type="protein sequence ID" value="CDR48948.1"/>
    <property type="molecule type" value="Genomic_DNA"/>
</dbReference>
<keyword evidence="2" id="KW-0863">Zinc-finger</keyword>
<dbReference type="InterPro" id="IPR002893">
    <property type="entry name" value="Znf_MYND"/>
</dbReference>
<proteinExistence type="predicted"/>
<dbReference type="Gene3D" id="6.10.140.2220">
    <property type="match status" value="1"/>
</dbReference>
<dbReference type="OrthoDB" id="407198at2759"/>
<evidence type="ECO:0000256" key="1">
    <source>
        <dbReference type="ARBA" id="ARBA00022723"/>
    </source>
</evidence>
<reference evidence="5" key="1">
    <citation type="journal article" date="2014" name="Genome Announc.">
        <title>Draft genome sequence of Rhodosporidium toruloides CECT1137, an oleaginous yeast of biotechnological interest.</title>
        <authorList>
            <person name="Morin N."/>
            <person name="Calcas X."/>
            <person name="Devillers H."/>
            <person name="Durrens P."/>
            <person name="Sherman D.J."/>
            <person name="Nicaud J.-M."/>
            <person name="Neuveglise C."/>
        </authorList>
    </citation>
    <scope>NUCLEOTIDE SEQUENCE</scope>
    <source>
        <strain evidence="5">CECT1137</strain>
    </source>
</reference>
<name>A0A061BG29_RHOTO</name>
<evidence type="ECO:0000259" key="4">
    <source>
        <dbReference type="Pfam" id="PF01753"/>
    </source>
</evidence>
<sequence>MTTPAVAECLVCGKETKNRCSSCAKAGIDLFFCSPEHQKLVWHVHRLFCGPGKANPWRWPLLSPDEVQAAIATLDLVSVTHSESKTLADQLLRIYNEPRERLPDIIRSLSGPTGLPLDYETSALACVRMHAHFVRGNNLKNDGILKPSPPLEILTSLRLSSFLYCFRDDPPPWVTGYLHRLSIFVALLTGKTYSDEQVKYLVNSIDGVYRYLDTVAETDPEGARMVEGGFRRFLEKFSSRPTAPSGRM</sequence>
<gene>
    <name evidence="5" type="ORF">RHTO0S_21e02278g</name>
</gene>
<feature type="domain" description="MYND-type" evidence="4">
    <location>
        <begin position="9"/>
        <end position="49"/>
    </location>
</feature>
<accession>A0A061BG29</accession>
<evidence type="ECO:0000313" key="5">
    <source>
        <dbReference type="EMBL" id="CDR48948.1"/>
    </source>
</evidence>
<dbReference type="Pfam" id="PF01753">
    <property type="entry name" value="zf-MYND"/>
    <property type="match status" value="1"/>
</dbReference>